<gene>
    <name evidence="6" type="ORF">FG87_16310</name>
</gene>
<dbReference type="SUPFAM" id="SSF52440">
    <property type="entry name" value="PreATP-grasp domain"/>
    <property type="match status" value="1"/>
</dbReference>
<dbReference type="Pfam" id="PF18603">
    <property type="entry name" value="LAL_C2"/>
    <property type="match status" value="1"/>
</dbReference>
<evidence type="ECO:0000256" key="3">
    <source>
        <dbReference type="ARBA" id="ARBA00022840"/>
    </source>
</evidence>
<evidence type="ECO:0000256" key="4">
    <source>
        <dbReference type="PROSITE-ProRule" id="PRU00409"/>
    </source>
</evidence>
<evidence type="ECO:0000259" key="5">
    <source>
        <dbReference type="PROSITE" id="PS50975"/>
    </source>
</evidence>
<evidence type="ECO:0000313" key="7">
    <source>
        <dbReference type="Proteomes" id="UP000031364"/>
    </source>
</evidence>
<keyword evidence="3 4" id="KW-0067">ATP-binding</keyword>
<evidence type="ECO:0000256" key="1">
    <source>
        <dbReference type="ARBA" id="ARBA00022598"/>
    </source>
</evidence>
<dbReference type="InterPro" id="IPR016185">
    <property type="entry name" value="PreATP-grasp_dom_sf"/>
</dbReference>
<feature type="domain" description="ATP-grasp" evidence="5">
    <location>
        <begin position="110"/>
        <end position="303"/>
    </location>
</feature>
<reference evidence="6 7" key="1">
    <citation type="journal article" date="2014" name="Int. J. Syst. Evol. Microbiol.">
        <title>Nocardia vulneris sp. nov., isolated from wounds of human patients in North America.</title>
        <authorList>
            <person name="Lasker B.A."/>
            <person name="Bell M."/>
            <person name="Klenk H.P."/>
            <person name="Sproer C."/>
            <person name="Schumann C."/>
            <person name="Schumann P."/>
            <person name="Brown J.M."/>
        </authorList>
    </citation>
    <scope>NUCLEOTIDE SEQUENCE [LARGE SCALE GENOMIC DNA]</scope>
    <source>
        <strain evidence="6 7">W9851</strain>
    </source>
</reference>
<dbReference type="InterPro" id="IPR040570">
    <property type="entry name" value="LAL_C2"/>
</dbReference>
<dbReference type="InterPro" id="IPR011761">
    <property type="entry name" value="ATP-grasp"/>
</dbReference>
<dbReference type="InterPro" id="IPR013815">
    <property type="entry name" value="ATP_grasp_subdomain_1"/>
</dbReference>
<proteinExistence type="predicted"/>
<dbReference type="PANTHER" id="PTHR43585">
    <property type="entry name" value="FUMIPYRROLE BIOSYNTHESIS PROTEIN C"/>
    <property type="match status" value="1"/>
</dbReference>
<dbReference type="InterPro" id="IPR052032">
    <property type="entry name" value="ATP-dep_AA_Ligase"/>
</dbReference>
<dbReference type="Gene3D" id="3.40.50.20">
    <property type="match status" value="1"/>
</dbReference>
<comment type="caution">
    <text evidence="6">The sequence shown here is derived from an EMBL/GenBank/DDBJ whole genome shotgun (WGS) entry which is preliminary data.</text>
</comment>
<organism evidence="6 7">
    <name type="scientific">Nocardia vulneris</name>
    <dbReference type="NCBI Taxonomy" id="1141657"/>
    <lineage>
        <taxon>Bacteria</taxon>
        <taxon>Bacillati</taxon>
        <taxon>Actinomycetota</taxon>
        <taxon>Actinomycetes</taxon>
        <taxon>Mycobacteriales</taxon>
        <taxon>Nocardiaceae</taxon>
        <taxon>Nocardia</taxon>
    </lineage>
</organism>
<dbReference type="EMBL" id="JNFP01000017">
    <property type="protein sequence ID" value="KIA63941.1"/>
    <property type="molecule type" value="Genomic_DNA"/>
</dbReference>
<keyword evidence="2 4" id="KW-0547">Nucleotide-binding</keyword>
<keyword evidence="7" id="KW-1185">Reference proteome</keyword>
<dbReference type="Gene3D" id="3.30.1490.20">
    <property type="entry name" value="ATP-grasp fold, A domain"/>
    <property type="match status" value="1"/>
</dbReference>
<name>A0ABR4ZFA1_9NOCA</name>
<dbReference type="PANTHER" id="PTHR43585:SF2">
    <property type="entry name" value="ATP-GRASP ENZYME FSQD"/>
    <property type="match status" value="1"/>
</dbReference>
<keyword evidence="1" id="KW-0436">Ligase</keyword>
<dbReference type="RefSeq" id="WP_043670915.1">
    <property type="nucleotide sequence ID" value="NZ_BDCI01000017.1"/>
</dbReference>
<dbReference type="PROSITE" id="PS50975">
    <property type="entry name" value="ATP_GRASP"/>
    <property type="match status" value="1"/>
</dbReference>
<dbReference type="Pfam" id="PF13535">
    <property type="entry name" value="ATP-grasp_4"/>
    <property type="match status" value="1"/>
</dbReference>
<protein>
    <recommendedName>
        <fullName evidence="5">ATP-grasp domain-containing protein</fullName>
    </recommendedName>
</protein>
<dbReference type="Gene3D" id="3.30.470.20">
    <property type="entry name" value="ATP-grasp fold, B domain"/>
    <property type="match status" value="1"/>
</dbReference>
<evidence type="ECO:0000313" key="6">
    <source>
        <dbReference type="EMBL" id="KIA63941.1"/>
    </source>
</evidence>
<evidence type="ECO:0000256" key="2">
    <source>
        <dbReference type="ARBA" id="ARBA00022741"/>
    </source>
</evidence>
<dbReference type="SUPFAM" id="SSF56059">
    <property type="entry name" value="Glutathione synthetase ATP-binding domain-like"/>
    <property type="match status" value="1"/>
</dbReference>
<accession>A0ABR4ZFA1</accession>
<sequence length="401" mass="42459">MTGTVVILGGADGSTSTYRRARELGYRTVCVDRCADAVARSLADEFVHVSIRDPVAIAAALDGRADIVGVLSPASDTGLSAQRWLARHWELPDPLAAQVVHASQDKSSFRAVCRRLGFDSYGYVAGRADAELALRAATLRFPVLVKPLDAQSSRGIQVCAEVSEVAAAAREAARFASDGGVIVEEQIAGKHYSAEVFVDRGRIVFIGVSGRTLTPAPHFVTVEHRVPADLAVEQRWELTDMLNELITELGYRRGPLTVDLIVDSFGTLHLIEMGARVGGNGLGELFRHAYGVDTVGASIAAATGGAVDVMPTRSRATVSGVLYTDDAGVIAEVRGADDAAAAIPELAELVLFVRPGQEVRPYHNAANKLGHFIVVADLPDRAAAAADAVRARLRFDLSGAA</sequence>
<dbReference type="Proteomes" id="UP000031364">
    <property type="component" value="Unassembled WGS sequence"/>
</dbReference>